<dbReference type="PANTHER" id="PTHR35848">
    <property type="entry name" value="OXALATE-BINDING PROTEIN"/>
    <property type="match status" value="1"/>
</dbReference>
<proteinExistence type="predicted"/>
<dbReference type="EMBL" id="JACOME010000001">
    <property type="protein sequence ID" value="MBC3845026.1"/>
    <property type="molecule type" value="Genomic_DNA"/>
</dbReference>
<dbReference type="InterPro" id="IPR014710">
    <property type="entry name" value="RmlC-like_jellyroll"/>
</dbReference>
<accession>A0ABR6XX03</accession>
<feature type="domain" description="Cupin type-2" evidence="2">
    <location>
        <begin position="66"/>
        <end position="129"/>
    </location>
</feature>
<dbReference type="InterPro" id="IPR011051">
    <property type="entry name" value="RmlC_Cupin_sf"/>
</dbReference>
<dbReference type="Gene3D" id="2.60.120.10">
    <property type="entry name" value="Jelly Rolls"/>
    <property type="match status" value="1"/>
</dbReference>
<evidence type="ECO:0000313" key="4">
    <source>
        <dbReference type="Proteomes" id="UP000607435"/>
    </source>
</evidence>
<evidence type="ECO:0000313" key="3">
    <source>
        <dbReference type="EMBL" id="MBC3845026.1"/>
    </source>
</evidence>
<dbReference type="RefSeq" id="WP_186844158.1">
    <property type="nucleotide sequence ID" value="NZ_JACOME010000001.1"/>
</dbReference>
<organism evidence="3 4">
    <name type="scientific">Winogradskyella echinorum</name>
    <dbReference type="NCBI Taxonomy" id="538189"/>
    <lineage>
        <taxon>Bacteria</taxon>
        <taxon>Pseudomonadati</taxon>
        <taxon>Bacteroidota</taxon>
        <taxon>Flavobacteriia</taxon>
        <taxon>Flavobacteriales</taxon>
        <taxon>Flavobacteriaceae</taxon>
        <taxon>Winogradskyella</taxon>
    </lineage>
</organism>
<name>A0ABR6XX03_9FLAO</name>
<feature type="domain" description="Cupin type-2" evidence="2">
    <location>
        <begin position="188"/>
        <end position="251"/>
    </location>
</feature>
<dbReference type="Pfam" id="PF07883">
    <property type="entry name" value="Cupin_2"/>
    <property type="match status" value="2"/>
</dbReference>
<reference evidence="3 4" key="1">
    <citation type="submission" date="2020-08" db="EMBL/GenBank/DDBJ databases">
        <title>Winogradskyella ouciana sp. nov., isolated from the hadal seawater of the Mariana Trench.</title>
        <authorList>
            <person name="He X."/>
        </authorList>
    </citation>
    <scope>NUCLEOTIDE SEQUENCE [LARGE SCALE GENOMIC DNA]</scope>
    <source>
        <strain evidence="3 4">KCTC 22026</strain>
    </source>
</reference>
<evidence type="ECO:0000259" key="2">
    <source>
        <dbReference type="Pfam" id="PF07883"/>
    </source>
</evidence>
<protein>
    <submittedName>
        <fullName evidence="3">Cupin domain-containing protein</fullName>
    </submittedName>
</protein>
<sequence length="256" mass="28955">MKIATSSFLILMLMFCRDNMNSIESGVYKWDDHPVTKSELKETRKIFEGESHHFKYLKIHATTQFPGAKPSKAHANEDAEECIIVKEGQMKISIEGKSKILNSGGVILLMPQQMHSIENVGDTNLTYYVMKYKAKKGMNIERGQNEGGSLMLDQSDLKFKESKRGGGIAYFDRPTAMCERFEMHITQLNKKGPSHKPHEHIESEIILVISGDTEMMIDGINYQGGAGDFYFANSGSMHGISNATDKECKYFAFKWF</sequence>
<comment type="caution">
    <text evidence="3">The sequence shown here is derived from an EMBL/GenBank/DDBJ whole genome shotgun (WGS) entry which is preliminary data.</text>
</comment>
<dbReference type="SUPFAM" id="SSF51182">
    <property type="entry name" value="RmlC-like cupins"/>
    <property type="match status" value="1"/>
</dbReference>
<dbReference type="Proteomes" id="UP000607435">
    <property type="component" value="Unassembled WGS sequence"/>
</dbReference>
<evidence type="ECO:0000256" key="1">
    <source>
        <dbReference type="ARBA" id="ARBA00022723"/>
    </source>
</evidence>
<keyword evidence="4" id="KW-1185">Reference proteome</keyword>
<keyword evidence="1" id="KW-0479">Metal-binding</keyword>
<gene>
    <name evidence="3" type="ORF">H6H04_01425</name>
</gene>
<dbReference type="CDD" id="cd02208">
    <property type="entry name" value="cupin_RmlC-like"/>
    <property type="match status" value="1"/>
</dbReference>
<dbReference type="InterPro" id="IPR051610">
    <property type="entry name" value="GPI/OXD"/>
</dbReference>
<dbReference type="PANTHER" id="PTHR35848:SF6">
    <property type="entry name" value="CUPIN TYPE-2 DOMAIN-CONTAINING PROTEIN"/>
    <property type="match status" value="1"/>
</dbReference>
<dbReference type="InterPro" id="IPR013096">
    <property type="entry name" value="Cupin_2"/>
</dbReference>